<dbReference type="Proteomes" id="UP000076066">
    <property type="component" value="Chromosome"/>
</dbReference>
<organism evidence="3 4">
    <name type="scientific">Haematospirillum jordaniae</name>
    <dbReference type="NCBI Taxonomy" id="1549855"/>
    <lineage>
        <taxon>Bacteria</taxon>
        <taxon>Pseudomonadati</taxon>
        <taxon>Pseudomonadota</taxon>
        <taxon>Alphaproteobacteria</taxon>
        <taxon>Rhodospirillales</taxon>
        <taxon>Novispirillaceae</taxon>
        <taxon>Haematospirillum</taxon>
    </lineage>
</organism>
<dbReference type="Pfam" id="PF01817">
    <property type="entry name" value="CM_2"/>
    <property type="match status" value="1"/>
</dbReference>
<dbReference type="InterPro" id="IPR036979">
    <property type="entry name" value="CM_dom_sf"/>
</dbReference>
<dbReference type="InterPro" id="IPR036263">
    <property type="entry name" value="Chorismate_II_sf"/>
</dbReference>
<sequence>MPESNTTLALPTLGALRERIDAIDNQIIDLLLERSRIVSTVGDVKRAAGESVGIFLRPGREMQILRRLVKRAEGAKFRRSVIVRIWRELFAAMVALEGSLSMAVFTPVRGSGYLELGRDSYGTYTRTIPSQSAGSVVRMVADGDAVVGIVPLPGPDDRERWWPHLLSDQPDTPSIVARVPFAGPGTGRGDGLEGLVICRLPQENTGDDRTYVTLETDDSLSRSGVGELVAQVGLTVVEVPDSIDAGPDTRIHLVELEGCILTDDPRLQSVLALPQVRKFRVVGGYAVPFPPGYLD</sequence>
<dbReference type="PROSITE" id="PS51168">
    <property type="entry name" value="CHORISMATE_MUT_2"/>
    <property type="match status" value="1"/>
</dbReference>
<evidence type="ECO:0000313" key="4">
    <source>
        <dbReference type="Proteomes" id="UP000076066"/>
    </source>
</evidence>
<evidence type="ECO:0000256" key="1">
    <source>
        <dbReference type="ARBA" id="ARBA00012404"/>
    </source>
</evidence>
<dbReference type="AlphaFoldDB" id="A0A143DD86"/>
<keyword evidence="4" id="KW-1185">Reference proteome</keyword>
<evidence type="ECO:0000313" key="3">
    <source>
        <dbReference type="EMBL" id="AMW34692.1"/>
    </source>
</evidence>
<dbReference type="Gene3D" id="1.20.59.10">
    <property type="entry name" value="Chorismate mutase"/>
    <property type="match status" value="1"/>
</dbReference>
<accession>A0A143DD86</accession>
<dbReference type="SUPFAM" id="SSF48600">
    <property type="entry name" value="Chorismate mutase II"/>
    <property type="match status" value="1"/>
</dbReference>
<dbReference type="SMART" id="SM00830">
    <property type="entry name" value="CM_2"/>
    <property type="match status" value="1"/>
</dbReference>
<dbReference type="InterPro" id="IPR002701">
    <property type="entry name" value="CM_II_prokaryot"/>
</dbReference>
<dbReference type="GO" id="GO:0046417">
    <property type="term" value="P:chorismate metabolic process"/>
    <property type="evidence" value="ECO:0007669"/>
    <property type="project" value="InterPro"/>
</dbReference>
<dbReference type="STRING" id="1549855.AY555_05310"/>
<name>A0A143DD86_9PROT</name>
<dbReference type="EMBL" id="CP014525">
    <property type="protein sequence ID" value="AMW34692.1"/>
    <property type="molecule type" value="Genomic_DNA"/>
</dbReference>
<evidence type="ECO:0000259" key="2">
    <source>
        <dbReference type="PROSITE" id="PS51168"/>
    </source>
</evidence>
<dbReference type="GeneID" id="53316570"/>
<dbReference type="GO" id="GO:0004106">
    <property type="term" value="F:chorismate mutase activity"/>
    <property type="evidence" value="ECO:0007669"/>
    <property type="project" value="UniProtKB-EC"/>
</dbReference>
<dbReference type="OrthoDB" id="7268348at2"/>
<dbReference type="EC" id="5.4.99.5" evidence="1"/>
<proteinExistence type="predicted"/>
<dbReference type="RefSeq" id="WP_066134369.1">
    <property type="nucleotide sequence ID" value="NZ_CP014525.1"/>
</dbReference>
<protein>
    <recommendedName>
        <fullName evidence="1">chorismate mutase</fullName>
        <ecNumber evidence="1">5.4.99.5</ecNumber>
    </recommendedName>
</protein>
<reference evidence="3 4" key="1">
    <citation type="submission" date="2016-02" db="EMBL/GenBank/DDBJ databases">
        <title>Complete Genome of H5569, the type strain of the newly described species Haematospirillium jordaniae.</title>
        <authorList>
            <person name="Nicholson A.C."/>
            <person name="Humrighouse B.W."/>
            <person name="Loparov V."/>
            <person name="McQuiston J.R."/>
        </authorList>
    </citation>
    <scope>NUCLEOTIDE SEQUENCE [LARGE SCALE GENOMIC DNA]</scope>
    <source>
        <strain evidence="3 4">H5569</strain>
    </source>
</reference>
<feature type="domain" description="Chorismate mutase" evidence="2">
    <location>
        <begin position="7"/>
        <end position="101"/>
    </location>
</feature>
<dbReference type="KEGG" id="hjo:AY555_05310"/>
<gene>
    <name evidence="3" type="ORF">AY555_05310</name>
</gene>